<dbReference type="RefSeq" id="WP_187078077.1">
    <property type="nucleotide sequence ID" value="NZ_JACORT010000010.1"/>
</dbReference>
<protein>
    <submittedName>
        <fullName evidence="6">SemiSWEET transporter</fullName>
    </submittedName>
</protein>
<gene>
    <name evidence="6" type="ORF">H8N03_20430</name>
</gene>
<dbReference type="InterPro" id="IPR047662">
    <property type="entry name" value="SemiSWEET"/>
</dbReference>
<comment type="subcellular location">
    <subcellularLocation>
        <location evidence="1">Membrane</location>
        <topology evidence="1">Multi-pass membrane protein</topology>
    </subcellularLocation>
</comment>
<evidence type="ECO:0000256" key="4">
    <source>
        <dbReference type="ARBA" id="ARBA00023136"/>
    </source>
</evidence>
<feature type="transmembrane region" description="Helical" evidence="5">
    <location>
        <begin position="6"/>
        <end position="27"/>
    </location>
</feature>
<evidence type="ECO:0000313" key="6">
    <source>
        <dbReference type="EMBL" id="MBC5785326.1"/>
    </source>
</evidence>
<reference evidence="6" key="1">
    <citation type="submission" date="2020-08" db="EMBL/GenBank/DDBJ databases">
        <title>Ramlibacter sp. USB13 16S ribosomal RNA gene genome sequencing and assembly.</title>
        <authorList>
            <person name="Kang M."/>
        </authorList>
    </citation>
    <scope>NUCLEOTIDE SEQUENCE</scope>
    <source>
        <strain evidence="6">USB13</strain>
    </source>
</reference>
<dbReference type="Pfam" id="PF04193">
    <property type="entry name" value="PQ-loop"/>
    <property type="match status" value="1"/>
</dbReference>
<keyword evidence="3 5" id="KW-1133">Transmembrane helix</keyword>
<dbReference type="Proteomes" id="UP000608513">
    <property type="component" value="Unassembled WGS sequence"/>
</dbReference>
<dbReference type="GO" id="GO:0051119">
    <property type="term" value="F:sugar transmembrane transporter activity"/>
    <property type="evidence" value="ECO:0007669"/>
    <property type="project" value="InterPro"/>
</dbReference>
<feature type="transmembrane region" description="Helical" evidence="5">
    <location>
        <begin position="39"/>
        <end position="57"/>
    </location>
</feature>
<comment type="caution">
    <text evidence="6">The sequence shown here is derived from an EMBL/GenBank/DDBJ whole genome shotgun (WGS) entry which is preliminary data.</text>
</comment>
<organism evidence="6 7">
    <name type="scientific">Ramlibacter cellulosilyticus</name>
    <dbReference type="NCBI Taxonomy" id="2764187"/>
    <lineage>
        <taxon>Bacteria</taxon>
        <taxon>Pseudomonadati</taxon>
        <taxon>Pseudomonadota</taxon>
        <taxon>Betaproteobacteria</taxon>
        <taxon>Burkholderiales</taxon>
        <taxon>Comamonadaceae</taxon>
        <taxon>Ramlibacter</taxon>
    </lineage>
</organism>
<keyword evidence="4 5" id="KW-0472">Membrane</keyword>
<evidence type="ECO:0000256" key="1">
    <source>
        <dbReference type="ARBA" id="ARBA00004141"/>
    </source>
</evidence>
<evidence type="ECO:0000256" key="2">
    <source>
        <dbReference type="ARBA" id="ARBA00022692"/>
    </source>
</evidence>
<keyword evidence="2 5" id="KW-0812">Transmembrane</keyword>
<sequence>MQTTDVLGYVAGALTTIALVPQAWRAFRTHDVSGISLRMYCIFTLGIAIWLAYGIVLGETPMIIANSVSLVLAFLVLVAKLRYGRKDRGHGKPRMARA</sequence>
<dbReference type="GO" id="GO:0016020">
    <property type="term" value="C:membrane"/>
    <property type="evidence" value="ECO:0007669"/>
    <property type="project" value="UniProtKB-SubCell"/>
</dbReference>
<evidence type="ECO:0000313" key="7">
    <source>
        <dbReference type="Proteomes" id="UP000608513"/>
    </source>
</evidence>
<accession>A0A923MUN7</accession>
<proteinExistence type="predicted"/>
<evidence type="ECO:0000256" key="5">
    <source>
        <dbReference type="SAM" id="Phobius"/>
    </source>
</evidence>
<dbReference type="InterPro" id="IPR006603">
    <property type="entry name" value="PQ-loop_rpt"/>
</dbReference>
<name>A0A923MUN7_9BURK</name>
<dbReference type="EMBL" id="JACORT010000010">
    <property type="protein sequence ID" value="MBC5785326.1"/>
    <property type="molecule type" value="Genomic_DNA"/>
</dbReference>
<dbReference type="AlphaFoldDB" id="A0A923MUN7"/>
<feature type="transmembrane region" description="Helical" evidence="5">
    <location>
        <begin position="63"/>
        <end position="83"/>
    </location>
</feature>
<dbReference type="NCBIfam" id="NF037968">
    <property type="entry name" value="SemiSWEET_2"/>
    <property type="match status" value="1"/>
</dbReference>
<keyword evidence="7" id="KW-1185">Reference proteome</keyword>
<evidence type="ECO:0000256" key="3">
    <source>
        <dbReference type="ARBA" id="ARBA00022989"/>
    </source>
</evidence>
<dbReference type="Gene3D" id="1.20.1280.290">
    <property type="match status" value="1"/>
</dbReference>